<evidence type="ECO:0000256" key="6">
    <source>
        <dbReference type="ARBA" id="ARBA00023136"/>
    </source>
</evidence>
<feature type="transmembrane region" description="Helical" evidence="10">
    <location>
        <begin position="30"/>
        <end position="54"/>
    </location>
</feature>
<proteinExistence type="inferred from homology"/>
<feature type="transmembrane region" description="Helical" evidence="10">
    <location>
        <begin position="245"/>
        <end position="266"/>
    </location>
</feature>
<evidence type="ECO:0000256" key="8">
    <source>
        <dbReference type="ARBA" id="ARBA00023224"/>
    </source>
</evidence>
<dbReference type="PRINTS" id="PR00237">
    <property type="entry name" value="GPCRRHODOPSN"/>
</dbReference>
<dbReference type="InterPro" id="IPR000276">
    <property type="entry name" value="GPCR_Rhodpsn"/>
</dbReference>
<feature type="transmembrane region" description="Helical" evidence="10">
    <location>
        <begin position="192"/>
        <end position="213"/>
    </location>
</feature>
<evidence type="ECO:0000256" key="5">
    <source>
        <dbReference type="ARBA" id="ARBA00023040"/>
    </source>
</evidence>
<sequence length="426" mass="48641">MDPSYFLNTTNLTNPDDFPALEALGVEMQAFFITVYSLTTLLALGGNVVVVGVLAFGKRSSRDLRVFLINLAISDITMATFSIPFTYTDFMLGRWIFDPNFCPMVLFMQLCSVIVSVYTLMAVGLDRFYAIMYPLRRSSKRSKGLLILVVIWLIAIGISSVQLVQGRAEKFWWAGEEYYKCGEAWSDEAGKLYTVIVFIVTFLLPLVMLSFTYSCISWKLWKHNTPGNADVTRDMRHLQTKIKTIKMLVLVVVLFTICWLPIQTFNLLVYLDSDFLIVTNEKEYNIFVASFFICHWMSMANSFVNPIIYCFMSDNFRTDLKQLLFCNCSRSKEKTTQKTSALQLQDRSCMYLHSSTFLVTCRSNPTAQRVIMLKANKAAGYGSNRFSSPDLRSRMLLFPIKKSRTFSGLDRELSSPHLDSRSLSSV</sequence>
<evidence type="ECO:0000256" key="9">
    <source>
        <dbReference type="RuleBase" id="RU000688"/>
    </source>
</evidence>
<keyword evidence="3 9" id="KW-0812">Transmembrane</keyword>
<feature type="transmembrane region" description="Helical" evidence="10">
    <location>
        <begin position="105"/>
        <end position="125"/>
    </location>
</feature>
<evidence type="ECO:0000259" key="11">
    <source>
        <dbReference type="PROSITE" id="PS50262"/>
    </source>
</evidence>
<dbReference type="PANTHER" id="PTHR45695:SF9">
    <property type="entry name" value="LEUCOKININ RECEPTOR"/>
    <property type="match status" value="1"/>
</dbReference>
<keyword evidence="5 9" id="KW-0297">G-protein coupled receptor</keyword>
<dbReference type="PROSITE" id="PS50262">
    <property type="entry name" value="G_PROTEIN_RECEP_F1_2"/>
    <property type="match status" value="1"/>
</dbReference>
<feature type="transmembrane region" description="Helical" evidence="10">
    <location>
        <begin position="286"/>
        <end position="312"/>
    </location>
</feature>
<name>A0ABM1BSM1_LIMPO</name>
<dbReference type="PRINTS" id="PR01012">
    <property type="entry name" value="NRPEPTIDEYR"/>
</dbReference>
<reference evidence="13" key="1">
    <citation type="submission" date="2025-08" db="UniProtKB">
        <authorList>
            <consortium name="RefSeq"/>
        </authorList>
    </citation>
    <scope>IDENTIFICATION</scope>
    <source>
        <tissue evidence="13">Muscle</tissue>
    </source>
</reference>
<organism evidence="12 13">
    <name type="scientific">Limulus polyphemus</name>
    <name type="common">Atlantic horseshoe crab</name>
    <dbReference type="NCBI Taxonomy" id="6850"/>
    <lineage>
        <taxon>Eukaryota</taxon>
        <taxon>Metazoa</taxon>
        <taxon>Ecdysozoa</taxon>
        <taxon>Arthropoda</taxon>
        <taxon>Chelicerata</taxon>
        <taxon>Merostomata</taxon>
        <taxon>Xiphosura</taxon>
        <taxon>Limulidae</taxon>
        <taxon>Limulus</taxon>
    </lineage>
</organism>
<keyword evidence="7 9" id="KW-0675">Receptor</keyword>
<dbReference type="Proteomes" id="UP000694941">
    <property type="component" value="Unplaced"/>
</dbReference>
<dbReference type="Gene3D" id="1.20.1070.10">
    <property type="entry name" value="Rhodopsin 7-helix transmembrane proteins"/>
    <property type="match status" value="1"/>
</dbReference>
<feature type="domain" description="G-protein coupled receptors family 1 profile" evidence="11">
    <location>
        <begin position="46"/>
        <end position="309"/>
    </location>
</feature>
<keyword evidence="8 9" id="KW-0807">Transducer</keyword>
<evidence type="ECO:0000313" key="12">
    <source>
        <dbReference type="Proteomes" id="UP000694941"/>
    </source>
</evidence>
<dbReference type="SUPFAM" id="SSF81321">
    <property type="entry name" value="Family A G protein-coupled receptor-like"/>
    <property type="match status" value="1"/>
</dbReference>
<evidence type="ECO:0000256" key="2">
    <source>
        <dbReference type="ARBA" id="ARBA00010663"/>
    </source>
</evidence>
<dbReference type="InterPro" id="IPR017452">
    <property type="entry name" value="GPCR_Rhodpsn_7TM"/>
</dbReference>
<protein>
    <submittedName>
        <fullName evidence="13">RYamide receptor-like</fullName>
    </submittedName>
</protein>
<comment type="subcellular location">
    <subcellularLocation>
        <location evidence="1">Membrane</location>
        <topology evidence="1">Multi-pass membrane protein</topology>
    </subcellularLocation>
</comment>
<keyword evidence="6 10" id="KW-0472">Membrane</keyword>
<dbReference type="RefSeq" id="XP_013787877.2">
    <property type="nucleotide sequence ID" value="XM_013932423.2"/>
</dbReference>
<keyword evidence="12" id="KW-1185">Reference proteome</keyword>
<dbReference type="PANTHER" id="PTHR45695">
    <property type="entry name" value="LEUCOKININ RECEPTOR-RELATED"/>
    <property type="match status" value="1"/>
</dbReference>
<evidence type="ECO:0000256" key="7">
    <source>
        <dbReference type="ARBA" id="ARBA00023170"/>
    </source>
</evidence>
<dbReference type="GeneID" id="106471799"/>
<dbReference type="PROSITE" id="PS00237">
    <property type="entry name" value="G_PROTEIN_RECEP_F1_1"/>
    <property type="match status" value="1"/>
</dbReference>
<evidence type="ECO:0000256" key="3">
    <source>
        <dbReference type="ARBA" id="ARBA00022692"/>
    </source>
</evidence>
<evidence type="ECO:0000313" key="13">
    <source>
        <dbReference type="RefSeq" id="XP_013787877.2"/>
    </source>
</evidence>
<dbReference type="InterPro" id="IPR000611">
    <property type="entry name" value="NPY_rcpt"/>
</dbReference>
<keyword evidence="4 10" id="KW-1133">Transmembrane helix</keyword>
<evidence type="ECO:0000256" key="4">
    <source>
        <dbReference type="ARBA" id="ARBA00022989"/>
    </source>
</evidence>
<evidence type="ECO:0000256" key="10">
    <source>
        <dbReference type="SAM" id="Phobius"/>
    </source>
</evidence>
<comment type="similarity">
    <text evidence="2 9">Belongs to the G-protein coupled receptor 1 family.</text>
</comment>
<feature type="transmembrane region" description="Helical" evidence="10">
    <location>
        <begin position="145"/>
        <end position="164"/>
    </location>
</feature>
<accession>A0ABM1BSM1</accession>
<feature type="transmembrane region" description="Helical" evidence="10">
    <location>
        <begin position="66"/>
        <end position="85"/>
    </location>
</feature>
<gene>
    <name evidence="13" type="primary">LOC106471799</name>
</gene>
<evidence type="ECO:0000256" key="1">
    <source>
        <dbReference type="ARBA" id="ARBA00004141"/>
    </source>
</evidence>
<dbReference type="Pfam" id="PF00001">
    <property type="entry name" value="7tm_1"/>
    <property type="match status" value="1"/>
</dbReference>